<feature type="transmembrane region" description="Helical" evidence="6">
    <location>
        <begin position="61"/>
        <end position="81"/>
    </location>
</feature>
<evidence type="ECO:0000256" key="4">
    <source>
        <dbReference type="ARBA" id="ARBA00023136"/>
    </source>
</evidence>
<evidence type="ECO:0000259" key="7">
    <source>
        <dbReference type="Pfam" id="PF04932"/>
    </source>
</evidence>
<gene>
    <name evidence="8" type="ORF">MJO58_21925</name>
</gene>
<evidence type="ECO:0000256" key="2">
    <source>
        <dbReference type="ARBA" id="ARBA00022692"/>
    </source>
</evidence>
<feature type="transmembrane region" description="Helical" evidence="6">
    <location>
        <begin position="87"/>
        <end position="104"/>
    </location>
</feature>
<keyword evidence="4 6" id="KW-0472">Membrane</keyword>
<keyword evidence="8" id="KW-0436">Ligase</keyword>
<protein>
    <submittedName>
        <fullName evidence="8">O-antigen ligase family protein</fullName>
    </submittedName>
</protein>
<dbReference type="EMBL" id="CP092423">
    <property type="protein sequence ID" value="ULP41492.1"/>
    <property type="molecule type" value="Genomic_DNA"/>
</dbReference>
<dbReference type="Pfam" id="PF04932">
    <property type="entry name" value="Wzy_C"/>
    <property type="match status" value="1"/>
</dbReference>
<dbReference type="RefSeq" id="WP_239720935.1">
    <property type="nucleotide sequence ID" value="NZ_CP092423.2"/>
</dbReference>
<feature type="transmembrane region" description="Helical" evidence="6">
    <location>
        <begin position="284"/>
        <end position="305"/>
    </location>
</feature>
<feature type="transmembrane region" description="Helical" evidence="6">
    <location>
        <begin position="12"/>
        <end position="31"/>
    </location>
</feature>
<comment type="subcellular location">
    <subcellularLocation>
        <location evidence="1">Membrane</location>
        <topology evidence="1">Multi-pass membrane protein</topology>
    </subcellularLocation>
</comment>
<feature type="compositionally biased region" description="Basic and acidic residues" evidence="5">
    <location>
        <begin position="478"/>
        <end position="490"/>
    </location>
</feature>
<keyword evidence="3 6" id="KW-1133">Transmembrane helix</keyword>
<dbReference type="PANTHER" id="PTHR37422:SF13">
    <property type="entry name" value="LIPOPOLYSACCHARIDE BIOSYNTHESIS PROTEIN PA4999-RELATED"/>
    <property type="match status" value="1"/>
</dbReference>
<dbReference type="GO" id="GO:0016874">
    <property type="term" value="F:ligase activity"/>
    <property type="evidence" value="ECO:0007669"/>
    <property type="project" value="UniProtKB-KW"/>
</dbReference>
<organism evidence="8 9">
    <name type="scientific">Mycobacterium lentiflavum</name>
    <dbReference type="NCBI Taxonomy" id="141349"/>
    <lineage>
        <taxon>Bacteria</taxon>
        <taxon>Bacillati</taxon>
        <taxon>Actinomycetota</taxon>
        <taxon>Actinomycetes</taxon>
        <taxon>Mycobacteriales</taxon>
        <taxon>Mycobacteriaceae</taxon>
        <taxon>Mycobacterium</taxon>
        <taxon>Mycobacterium simiae complex</taxon>
    </lineage>
</organism>
<evidence type="ECO:0000256" key="3">
    <source>
        <dbReference type="ARBA" id="ARBA00022989"/>
    </source>
</evidence>
<feature type="transmembrane region" description="Helical" evidence="6">
    <location>
        <begin position="37"/>
        <end position="54"/>
    </location>
</feature>
<name>A0ABY3UPI4_MYCLN</name>
<proteinExistence type="predicted"/>
<evidence type="ECO:0000256" key="5">
    <source>
        <dbReference type="SAM" id="MobiDB-lite"/>
    </source>
</evidence>
<feature type="domain" description="O-antigen ligase-related" evidence="7">
    <location>
        <begin position="245"/>
        <end position="415"/>
    </location>
</feature>
<dbReference type="Proteomes" id="UP001055171">
    <property type="component" value="Chromosome"/>
</dbReference>
<keyword evidence="9" id="KW-1185">Reference proteome</keyword>
<keyword evidence="2 6" id="KW-0812">Transmembrane</keyword>
<feature type="transmembrane region" description="Helical" evidence="6">
    <location>
        <begin position="211"/>
        <end position="231"/>
    </location>
</feature>
<evidence type="ECO:0000256" key="1">
    <source>
        <dbReference type="ARBA" id="ARBA00004141"/>
    </source>
</evidence>
<evidence type="ECO:0000256" key="6">
    <source>
        <dbReference type="SAM" id="Phobius"/>
    </source>
</evidence>
<sequence length="523" mass="56053">MIRYLQTRHRLLMAAMVLGVFLFFCFAFGVASVRDPYQGIVLVGAMFGLVVYWARPEAMVWIALFYTFGALPIGLYVGKVVGPTTIYVWHVVTLLAIFYLILLVRPRFSDYVPPGIFVLTVLFYTAVGFENGHSAEAILHEMTCLFEMVAGYMLALLIVHGDYIKGATQTLVATLWFSAVMAIVSSSLGLRLTGRFETISESTTGGSVTRLIIPTTAPAVAVLAALVAAQVLGRVRPATFWAMGVPSLIISLLAFSRGTLIAIAVAGVVAFLANPGWQALRRSATFAVSSMAIMAAMVPGALFLLQHSKAGAWLAHQFAGFSHRVLSGVTASSLAVDDSTKYRLIENADLTRAIAKAPIFGHGMGYAYRLAFGEDSGNDQFSFDSFTVLLGTTYAHNFYLWWLVKAGAVGMAIFAWFALRPVIRALRSTSKPAKIAGAVSVGLLALNIVGPNIEDTPDSVVFGMVLGAAMGLANMARTRPDETSDARPDDGSDVADAPTEPLPVLVGVLEEPARSAKHSPQSP</sequence>
<accession>A0ABY3UPI4</accession>
<feature type="transmembrane region" description="Helical" evidence="6">
    <location>
        <begin position="399"/>
        <end position="423"/>
    </location>
</feature>
<feature type="region of interest" description="Disordered" evidence="5">
    <location>
        <begin position="478"/>
        <end position="501"/>
    </location>
</feature>
<dbReference type="InterPro" id="IPR051533">
    <property type="entry name" value="WaaL-like"/>
</dbReference>
<dbReference type="InterPro" id="IPR007016">
    <property type="entry name" value="O-antigen_ligase-rel_domated"/>
</dbReference>
<feature type="transmembrane region" description="Helical" evidence="6">
    <location>
        <begin position="139"/>
        <end position="159"/>
    </location>
</feature>
<evidence type="ECO:0000313" key="8">
    <source>
        <dbReference type="EMBL" id="ULP41492.1"/>
    </source>
</evidence>
<feature type="transmembrane region" description="Helical" evidence="6">
    <location>
        <begin position="261"/>
        <end position="277"/>
    </location>
</feature>
<reference evidence="8" key="1">
    <citation type="submission" date="2022-08" db="EMBL/GenBank/DDBJ databases">
        <title>Complete genome sequence of 14 non-tuberculosis mycobacteria type-strains.</title>
        <authorList>
            <person name="Igarashi Y."/>
            <person name="Osugi A."/>
            <person name="Mitarai S."/>
        </authorList>
    </citation>
    <scope>NUCLEOTIDE SEQUENCE</scope>
    <source>
        <strain evidence="8">ATCC 51985</strain>
    </source>
</reference>
<feature type="transmembrane region" description="Helical" evidence="6">
    <location>
        <begin position="171"/>
        <end position="191"/>
    </location>
</feature>
<feature type="transmembrane region" description="Helical" evidence="6">
    <location>
        <begin position="111"/>
        <end position="127"/>
    </location>
</feature>
<dbReference type="PANTHER" id="PTHR37422">
    <property type="entry name" value="TEICHURONIC ACID BIOSYNTHESIS PROTEIN TUAE"/>
    <property type="match status" value="1"/>
</dbReference>
<evidence type="ECO:0000313" key="9">
    <source>
        <dbReference type="Proteomes" id="UP001055171"/>
    </source>
</evidence>